<gene>
    <name evidence="1" type="ORF">HNR23_002049</name>
</gene>
<dbReference type="EMBL" id="JACHDS010000001">
    <property type="protein sequence ID" value="MBB6171989.1"/>
    <property type="molecule type" value="Genomic_DNA"/>
</dbReference>
<evidence type="ECO:0000313" key="1">
    <source>
        <dbReference type="EMBL" id="MBB6171989.1"/>
    </source>
</evidence>
<proteinExistence type="predicted"/>
<reference evidence="1 2" key="1">
    <citation type="submission" date="2020-08" db="EMBL/GenBank/DDBJ databases">
        <title>Sequencing the genomes of 1000 actinobacteria strains.</title>
        <authorList>
            <person name="Klenk H.-P."/>
        </authorList>
    </citation>
    <scope>NUCLEOTIDE SEQUENCE [LARGE SCALE GENOMIC DNA]</scope>
    <source>
        <strain evidence="1 2">DSM 46659</strain>
    </source>
</reference>
<protein>
    <submittedName>
        <fullName evidence="1">Uncharacterized protein</fullName>
    </submittedName>
</protein>
<organism evidence="1 2">
    <name type="scientific">Nocardiopsis mwathae</name>
    <dbReference type="NCBI Taxonomy" id="1472723"/>
    <lineage>
        <taxon>Bacteria</taxon>
        <taxon>Bacillati</taxon>
        <taxon>Actinomycetota</taxon>
        <taxon>Actinomycetes</taxon>
        <taxon>Streptosporangiales</taxon>
        <taxon>Nocardiopsidaceae</taxon>
        <taxon>Nocardiopsis</taxon>
    </lineage>
</organism>
<dbReference type="Proteomes" id="UP000546642">
    <property type="component" value="Unassembled WGS sequence"/>
</dbReference>
<keyword evidence="2" id="KW-1185">Reference proteome</keyword>
<name>A0A7W9YH54_9ACTN</name>
<dbReference type="RefSeq" id="WP_184075335.1">
    <property type="nucleotide sequence ID" value="NZ_JACHDS010000001.1"/>
</dbReference>
<dbReference type="AlphaFoldDB" id="A0A7W9YH54"/>
<comment type="caution">
    <text evidence="1">The sequence shown here is derived from an EMBL/GenBank/DDBJ whole genome shotgun (WGS) entry which is preliminary data.</text>
</comment>
<sequence>MFHTLQMHIRFAPDLRPPGSATAERFDLFVDRVGDALWALEHADSAVADPDTGADPAERSLVVGMRISAATLQDAHEVLLAHVRHVVSIAERRGGATVGFRAERRPAVRDIGLVSA</sequence>
<evidence type="ECO:0000313" key="2">
    <source>
        <dbReference type="Proteomes" id="UP000546642"/>
    </source>
</evidence>
<accession>A0A7W9YH54</accession>